<evidence type="ECO:0000313" key="3">
    <source>
        <dbReference type="Proteomes" id="UP000681425"/>
    </source>
</evidence>
<organism evidence="2 3">
    <name type="scientific">Sphingobium phenoxybenzoativorans</name>
    <dbReference type="NCBI Taxonomy" id="1592790"/>
    <lineage>
        <taxon>Bacteria</taxon>
        <taxon>Pseudomonadati</taxon>
        <taxon>Pseudomonadota</taxon>
        <taxon>Alphaproteobacteria</taxon>
        <taxon>Sphingomonadales</taxon>
        <taxon>Sphingomonadaceae</taxon>
        <taxon>Sphingobium</taxon>
    </lineage>
</organism>
<dbReference type="AlphaFoldDB" id="A0A975K5M6"/>
<dbReference type="Proteomes" id="UP000681425">
    <property type="component" value="Chromosome"/>
</dbReference>
<name>A0A975K5M6_9SPHN</name>
<gene>
    <name evidence="2" type="ORF">KFK14_19985</name>
</gene>
<sequence length="244" mass="26278">MKTIIGLLVVILVVFGIAFGGAYYFQKGVEDKMDGKVESIATASLLGLREQARLTAFMASFVAVVTSTQERLGLKAEKTMIMPGTVRYEIDLNKLQPKDVKWDKESNVLTVNLPPLILAGPEVDIDGIKQYDGGGILMALTDAGETLDAANRKRGQDELMKQAKGEVPMRLARDATRSAIERSFAMPLKAAGVKATVVAKFADEAQEAASEEQDHGQADNAQVQNAHQEPEGGAHTPAEQGTHE</sequence>
<dbReference type="InterPro" id="IPR025324">
    <property type="entry name" value="DUF4230"/>
</dbReference>
<dbReference type="Pfam" id="PF14014">
    <property type="entry name" value="DUF4230"/>
    <property type="match status" value="1"/>
</dbReference>
<dbReference type="RefSeq" id="WP_212608931.1">
    <property type="nucleotide sequence ID" value="NZ_CP073910.1"/>
</dbReference>
<dbReference type="EMBL" id="CP073910">
    <property type="protein sequence ID" value="QUT05250.1"/>
    <property type="molecule type" value="Genomic_DNA"/>
</dbReference>
<dbReference type="KEGG" id="spph:KFK14_19985"/>
<evidence type="ECO:0000256" key="1">
    <source>
        <dbReference type="SAM" id="MobiDB-lite"/>
    </source>
</evidence>
<protein>
    <submittedName>
        <fullName evidence="2">DUF4230 domain-containing protein</fullName>
    </submittedName>
</protein>
<feature type="region of interest" description="Disordered" evidence="1">
    <location>
        <begin position="205"/>
        <end position="244"/>
    </location>
</feature>
<accession>A0A975K5M6</accession>
<reference evidence="2" key="1">
    <citation type="submission" date="2021-04" db="EMBL/GenBank/DDBJ databases">
        <title>Isolation of p-tert-butylphenol degrading bacteria Sphingobium phenoxybenzoativorans Tas13 from active sludge.</title>
        <authorList>
            <person name="Li Y."/>
        </authorList>
    </citation>
    <scope>NUCLEOTIDE SEQUENCE</scope>
    <source>
        <strain evidence="2">Tas13</strain>
    </source>
</reference>
<keyword evidence="3" id="KW-1185">Reference proteome</keyword>
<proteinExistence type="predicted"/>
<evidence type="ECO:0000313" key="2">
    <source>
        <dbReference type="EMBL" id="QUT05250.1"/>
    </source>
</evidence>